<accession>A0A317WU18</accession>
<proteinExistence type="predicted"/>
<name>A0A317WU18_9EURO</name>
<sequence>MAPRKKVIEIQRAGTNLSRKELGVMCQHGKRRVSCFLGSIQTILVVWWTPVSAMTYFSKDAVEVRTCQIGKSPEDPGASTAFGLQSFPVD</sequence>
<comment type="caution">
    <text evidence="1">The sequence shown here is derived from an EMBL/GenBank/DDBJ whole genome shotgun (WGS) entry which is preliminary data.</text>
</comment>
<evidence type="ECO:0000313" key="1">
    <source>
        <dbReference type="EMBL" id="PWY89585.1"/>
    </source>
</evidence>
<dbReference type="GeneID" id="37109534"/>
<dbReference type="Proteomes" id="UP000246702">
    <property type="component" value="Unassembled WGS sequence"/>
</dbReference>
<keyword evidence="2" id="KW-1185">Reference proteome</keyword>
<dbReference type="RefSeq" id="XP_025468496.1">
    <property type="nucleotide sequence ID" value="XM_025607391.1"/>
</dbReference>
<organism evidence="1 2">
    <name type="scientific">Aspergillus sclerotioniger CBS 115572</name>
    <dbReference type="NCBI Taxonomy" id="1450535"/>
    <lineage>
        <taxon>Eukaryota</taxon>
        <taxon>Fungi</taxon>
        <taxon>Dikarya</taxon>
        <taxon>Ascomycota</taxon>
        <taxon>Pezizomycotina</taxon>
        <taxon>Eurotiomycetes</taxon>
        <taxon>Eurotiomycetidae</taxon>
        <taxon>Eurotiales</taxon>
        <taxon>Aspergillaceae</taxon>
        <taxon>Aspergillus</taxon>
        <taxon>Aspergillus subgen. Circumdati</taxon>
    </lineage>
</organism>
<gene>
    <name evidence="1" type="ORF">BO94DRAFT_41609</name>
</gene>
<protein>
    <submittedName>
        <fullName evidence="1">Uncharacterized protein</fullName>
    </submittedName>
</protein>
<dbReference type="AlphaFoldDB" id="A0A317WU18"/>
<dbReference type="EMBL" id="MSFK01000011">
    <property type="protein sequence ID" value="PWY89585.1"/>
    <property type="molecule type" value="Genomic_DNA"/>
</dbReference>
<reference evidence="1 2" key="1">
    <citation type="submission" date="2016-12" db="EMBL/GenBank/DDBJ databases">
        <title>The genomes of Aspergillus section Nigri reveals drivers in fungal speciation.</title>
        <authorList>
            <consortium name="DOE Joint Genome Institute"/>
            <person name="Vesth T.C."/>
            <person name="Nybo J."/>
            <person name="Theobald S."/>
            <person name="Brandl J."/>
            <person name="Frisvad J.C."/>
            <person name="Nielsen K.F."/>
            <person name="Lyhne E.K."/>
            <person name="Kogle M.E."/>
            <person name="Kuo A."/>
            <person name="Riley R."/>
            <person name="Clum A."/>
            <person name="Nolan M."/>
            <person name="Lipzen A."/>
            <person name="Salamov A."/>
            <person name="Henrissat B."/>
            <person name="Wiebenga A."/>
            <person name="De Vries R.P."/>
            <person name="Grigoriev I.V."/>
            <person name="Mortensen U.H."/>
            <person name="Andersen M.R."/>
            <person name="Baker S.E."/>
        </authorList>
    </citation>
    <scope>NUCLEOTIDE SEQUENCE [LARGE SCALE GENOMIC DNA]</scope>
    <source>
        <strain evidence="1 2">CBS 115572</strain>
    </source>
</reference>
<evidence type="ECO:0000313" key="2">
    <source>
        <dbReference type="Proteomes" id="UP000246702"/>
    </source>
</evidence>